<evidence type="ECO:0000313" key="2">
    <source>
        <dbReference type="Proteomes" id="UP000186513"/>
    </source>
</evidence>
<evidence type="ECO:0000313" key="1">
    <source>
        <dbReference type="EMBL" id="SFZ72479.1"/>
    </source>
</evidence>
<name>A0A1K2H8U5_9NEIS</name>
<gene>
    <name evidence="1" type="ORF">SAMN02745887_00642</name>
</gene>
<sequence>MRKLFESISGLVKRDADPLADARSATQWMKEIGQEDLGGRLSAVRAVLASVAGRPNHKLDNLLALFVIDEQIQTTYAQVCQQYVQNPRAGKAIEEKLWSDIIGFARDMLAAYHPFVVLEEPGPQEANGFHQASAKMLARALHYVGIQVKWHFFRFQAPPAQLWAATNQLYRLAEISNVDSDPFPLYPAQDATPTSCADEFIRIQMLATLNNGNFSLRQFDWADRWLASWSRHVQIERKYRDNIHQFCVNLAEPTGPAKIHAAIEGEMLRFWGVAELLAEMGRTMRALEGGDSPARLGLGDDARMPACLDFMRQLEILWSRERHQQHSRDERTQVSKLVQIASGLSNIFAAVRLDDERAMARASGRHAPDNDEVMDMKLYGYVTERTKQKLAAMQSRNHAYVSKAKAVEHDEWVIENQSAGGFGAVLPLNGHDWVRLGVLLAVRNEVQGSWMIAVIRRLNRMDAEQLYAGVQILTTTPVAASLKSMDEEQRAVPMSLDGGIDTIGLTMPKSALYIPYLGEGKRLNSLLIHTSDYAPGRVYQVVARDKAFMVRIADTLEKGPDWIWTAVEVLRRDA</sequence>
<dbReference type="Proteomes" id="UP000186513">
    <property type="component" value="Unassembled WGS sequence"/>
</dbReference>
<protein>
    <submittedName>
        <fullName evidence="1">Uncharacterized protein</fullName>
    </submittedName>
</protein>
<dbReference type="AlphaFoldDB" id="A0A1K2H8U5"/>
<reference evidence="1 2" key="1">
    <citation type="submission" date="2016-11" db="EMBL/GenBank/DDBJ databases">
        <authorList>
            <person name="Jaros S."/>
            <person name="Januszkiewicz K."/>
            <person name="Wedrychowicz H."/>
        </authorList>
    </citation>
    <scope>NUCLEOTIDE SEQUENCE [LARGE SCALE GENOMIC DNA]</scope>
    <source>
        <strain evidence="1 2">DSM 18899</strain>
    </source>
</reference>
<dbReference type="EMBL" id="FPKR01000002">
    <property type="protein sequence ID" value="SFZ72479.1"/>
    <property type="molecule type" value="Genomic_DNA"/>
</dbReference>
<keyword evidence="2" id="KW-1185">Reference proteome</keyword>
<dbReference type="RefSeq" id="WP_072427182.1">
    <property type="nucleotide sequence ID" value="NZ_FPKR01000002.1"/>
</dbReference>
<dbReference type="STRING" id="1121279.SAMN02745887_00642"/>
<dbReference type="OrthoDB" id="8553796at2"/>
<proteinExistence type="predicted"/>
<accession>A0A1K2H8U5</accession>
<organism evidence="1 2">
    <name type="scientific">Chitinimonas taiwanensis DSM 18899</name>
    <dbReference type="NCBI Taxonomy" id="1121279"/>
    <lineage>
        <taxon>Bacteria</taxon>
        <taxon>Pseudomonadati</taxon>
        <taxon>Pseudomonadota</taxon>
        <taxon>Betaproteobacteria</taxon>
        <taxon>Neisseriales</taxon>
        <taxon>Chitinibacteraceae</taxon>
        <taxon>Chitinimonas</taxon>
    </lineage>
</organism>